<reference evidence="1" key="1">
    <citation type="thesis" date="2020" institute="ProQuest LLC" country="789 East Eisenhower Parkway, Ann Arbor, MI, USA">
        <title>Comparative Genomics and Chromosome Evolution.</title>
        <authorList>
            <person name="Mudd A.B."/>
        </authorList>
    </citation>
    <scope>NUCLEOTIDE SEQUENCE</scope>
    <source>
        <strain evidence="1">Female2</strain>
        <tissue evidence="1">Blood</tissue>
    </source>
</reference>
<evidence type="ECO:0000313" key="2">
    <source>
        <dbReference type="Proteomes" id="UP000812440"/>
    </source>
</evidence>
<dbReference type="Proteomes" id="UP000812440">
    <property type="component" value="Chromosome 4"/>
</dbReference>
<sequence length="84" mass="9590">MAGGPNWEDPNGHWSVWAAQIARRTEFISVDHKEKATCIYVWDHSCSLSRVWDFIPHNSKKAFHDSNSVYFELDLTPPTLSLSG</sequence>
<dbReference type="EMBL" id="JAACNH010000007">
    <property type="protein sequence ID" value="KAG8436937.1"/>
    <property type="molecule type" value="Genomic_DNA"/>
</dbReference>
<accession>A0A8T2IZM8</accession>
<evidence type="ECO:0000313" key="1">
    <source>
        <dbReference type="EMBL" id="KAG8436937.1"/>
    </source>
</evidence>
<keyword evidence="2" id="KW-1185">Reference proteome</keyword>
<gene>
    <name evidence="1" type="ORF">GDO86_007861</name>
</gene>
<comment type="caution">
    <text evidence="1">The sequence shown here is derived from an EMBL/GenBank/DDBJ whole genome shotgun (WGS) entry which is preliminary data.</text>
</comment>
<organism evidence="1 2">
    <name type="scientific">Hymenochirus boettgeri</name>
    <name type="common">Congo dwarf clawed frog</name>
    <dbReference type="NCBI Taxonomy" id="247094"/>
    <lineage>
        <taxon>Eukaryota</taxon>
        <taxon>Metazoa</taxon>
        <taxon>Chordata</taxon>
        <taxon>Craniata</taxon>
        <taxon>Vertebrata</taxon>
        <taxon>Euteleostomi</taxon>
        <taxon>Amphibia</taxon>
        <taxon>Batrachia</taxon>
        <taxon>Anura</taxon>
        <taxon>Pipoidea</taxon>
        <taxon>Pipidae</taxon>
        <taxon>Pipinae</taxon>
        <taxon>Hymenochirus</taxon>
    </lineage>
</organism>
<protein>
    <submittedName>
        <fullName evidence="1">Uncharacterized protein</fullName>
    </submittedName>
</protein>
<dbReference type="AlphaFoldDB" id="A0A8T2IZM8"/>
<proteinExistence type="predicted"/>
<name>A0A8T2IZM8_9PIPI</name>